<evidence type="ECO:0000256" key="4">
    <source>
        <dbReference type="ARBA" id="ARBA00022737"/>
    </source>
</evidence>
<dbReference type="InterPro" id="IPR013087">
    <property type="entry name" value="Znf_C2H2_type"/>
</dbReference>
<feature type="compositionally biased region" description="Polar residues" evidence="12">
    <location>
        <begin position="707"/>
        <end position="717"/>
    </location>
</feature>
<dbReference type="Pfam" id="PF00096">
    <property type="entry name" value="zf-C2H2"/>
    <property type="match status" value="2"/>
</dbReference>
<dbReference type="GO" id="GO:0005634">
    <property type="term" value="C:nucleus"/>
    <property type="evidence" value="ECO:0007669"/>
    <property type="project" value="UniProtKB-SubCell"/>
</dbReference>
<keyword evidence="10" id="KW-0539">Nucleus</keyword>
<dbReference type="STRING" id="67801.A0A1B0BTF4"/>
<feature type="compositionally biased region" description="Low complexity" evidence="12">
    <location>
        <begin position="747"/>
        <end position="772"/>
    </location>
</feature>
<evidence type="ECO:0000256" key="1">
    <source>
        <dbReference type="ARBA" id="ARBA00003767"/>
    </source>
</evidence>
<feature type="compositionally biased region" description="Polar residues" evidence="12">
    <location>
        <begin position="598"/>
        <end position="611"/>
    </location>
</feature>
<feature type="compositionally biased region" description="Low complexity" evidence="12">
    <location>
        <begin position="690"/>
        <end position="706"/>
    </location>
</feature>
<feature type="compositionally biased region" description="Basic residues" evidence="12">
    <location>
        <begin position="45"/>
        <end position="62"/>
    </location>
</feature>
<dbReference type="VEuPathDB" id="VectorBase:GPPI039938"/>
<reference evidence="15" key="1">
    <citation type="submission" date="2015-01" db="EMBL/GenBank/DDBJ databases">
        <authorList>
            <person name="Aksoy S."/>
            <person name="Warren W."/>
            <person name="Wilson R.K."/>
        </authorList>
    </citation>
    <scope>NUCLEOTIDE SEQUENCE [LARGE SCALE GENOMIC DNA]</scope>
    <source>
        <strain evidence="15">IAEA</strain>
    </source>
</reference>
<keyword evidence="3" id="KW-0479">Metal-binding</keyword>
<evidence type="ECO:0000259" key="13">
    <source>
        <dbReference type="PROSITE" id="PS50157"/>
    </source>
</evidence>
<feature type="region of interest" description="Disordered" evidence="12">
    <location>
        <begin position="42"/>
        <end position="151"/>
    </location>
</feature>
<dbReference type="Proteomes" id="UP000092460">
    <property type="component" value="Unassembled WGS sequence"/>
</dbReference>
<evidence type="ECO:0000256" key="9">
    <source>
        <dbReference type="ARBA" id="ARBA00023163"/>
    </source>
</evidence>
<sequence length="928" mass="98524">MIGTDEMSSTGMDISESFRPEDISKTDFFDFVTAPDMGLGLGVNLHHHHSHQQHHHHHHHQHQQQQQQQQQQQHTNQHNQHHHSHHHHHPHHHHGSQQQHHPSAGDNSSMTHDSGGGGGGVGSTNNGSGNSTNNTSDRVDPHGDNTGISDANRVTVSDAALQGYEFWSTDKEQSRLESTIFDDLDRYCWQHQANSSSATNASSSLHHHTASSNVMNPPVTHTVPANASSTDPPSSHSHSTNLLNSCSNSQTAITTNSSALNTAPQITQTPLNNDGSISSVINTDGQIYTLKVLNGTESWLKREPDSQLNNTLDLDSLLNSFHGYIKSEYSYDDSGFSADGTKDVNSGDATNCMNSLNAVAGDDTGSGGANGLGSLSNTSRLPSLMSTLASVTNNSIGVIKNESTTSPLPSIVSQQIDQFQNNNNDWHMTDHNSEQNSAESLLRSALQGKGYSKGLHMHNGITLMPTSPTVKDEEMRRMLFPVDTDALGFTDSSLNAAQIFEDTQTASSHSSHLVVTHSPHINGPLTPVNSSNNGGNAGGHTNPSAVSNIIVDDMFLSLENAFNIANEVQQFCTPSASANDFSSNEVIMPISANDGAINTTGNTQLPSLHSVTGTSAATGSEPTTPTGGPTPIPSIGVVSLATSQHNQTPSQPLKPEVTTSSNRIGSTTKVTKKYKRTMSTVATAVAAHHNNNNNPNVINNNNNNNNSSLKTGNTTLLLANGSRNSVSNASSGSSTNSSNSPTHCNANGNSSNTLTTTTTPTSINSTSGTNTGQRKERSLHYCTICSKGFKDKYSVNVHIRTHTGEKPFACTLCGKSFRQKAHLAKHHQTHLAQKNNGNMVKGNSSKHHRNNATTLSNPTSVHSHNPRSLTLIPNVSTAPGPNGSIGIVGGIISNSASIPLNVATAPQSAPPSTPSTLLPPANGLLINR</sequence>
<dbReference type="AlphaFoldDB" id="A0A1B0BTF4"/>
<evidence type="ECO:0000256" key="10">
    <source>
        <dbReference type="ARBA" id="ARBA00023242"/>
    </source>
</evidence>
<feature type="compositionally biased region" description="Low complexity" evidence="12">
    <location>
        <begin position="720"/>
        <end position="740"/>
    </location>
</feature>
<dbReference type="InterPro" id="IPR050717">
    <property type="entry name" value="C2H2-ZF_Transcription_Reg"/>
</dbReference>
<dbReference type="Gene3D" id="3.30.160.60">
    <property type="entry name" value="Classic Zinc Finger"/>
    <property type="match status" value="2"/>
</dbReference>
<keyword evidence="7" id="KW-0805">Transcription regulation</keyword>
<accession>A0A1B0BTF4</accession>
<feature type="region of interest" description="Disordered" evidence="12">
    <location>
        <begin position="197"/>
        <end position="245"/>
    </location>
</feature>
<feature type="compositionally biased region" description="Low complexity" evidence="12">
    <location>
        <begin position="123"/>
        <end position="136"/>
    </location>
</feature>
<evidence type="ECO:0000256" key="11">
    <source>
        <dbReference type="PROSITE-ProRule" id="PRU00042"/>
    </source>
</evidence>
<dbReference type="PROSITE" id="PS50157">
    <property type="entry name" value="ZINC_FINGER_C2H2_2"/>
    <property type="match status" value="2"/>
</dbReference>
<feature type="compositionally biased region" description="Low complexity" evidence="12">
    <location>
        <begin position="63"/>
        <end position="78"/>
    </location>
</feature>
<dbReference type="PANTHER" id="PTHR14196:SF0">
    <property type="entry name" value="PROTEIN BOWEL"/>
    <property type="match status" value="1"/>
</dbReference>
<keyword evidence="5 11" id="KW-0863">Zinc-finger</keyword>
<dbReference type="GO" id="GO:0000981">
    <property type="term" value="F:DNA-binding transcription factor activity, RNA polymerase II-specific"/>
    <property type="evidence" value="ECO:0007669"/>
    <property type="project" value="TreeGrafter"/>
</dbReference>
<dbReference type="EMBL" id="JXJN01020116">
    <property type="status" value="NOT_ANNOTATED_CDS"/>
    <property type="molecule type" value="Genomic_DNA"/>
</dbReference>
<feature type="compositionally biased region" description="Basic residues" evidence="12">
    <location>
        <begin position="79"/>
        <end position="95"/>
    </location>
</feature>
<feature type="region of interest" description="Disordered" evidence="12">
    <location>
        <begin position="688"/>
        <end position="773"/>
    </location>
</feature>
<dbReference type="EnsemblMetazoa" id="GPPI039938-RA">
    <property type="protein sequence ID" value="GPPI039938-PA"/>
    <property type="gene ID" value="GPPI039938"/>
</dbReference>
<feature type="compositionally biased region" description="Low complexity" evidence="12">
    <location>
        <begin position="612"/>
        <end position="636"/>
    </location>
</feature>
<evidence type="ECO:0000256" key="3">
    <source>
        <dbReference type="ARBA" id="ARBA00022723"/>
    </source>
</evidence>
<feature type="domain" description="C2H2-type" evidence="13">
    <location>
        <begin position="808"/>
        <end position="835"/>
    </location>
</feature>
<evidence type="ECO:0000256" key="7">
    <source>
        <dbReference type="ARBA" id="ARBA00023015"/>
    </source>
</evidence>
<comment type="function">
    <text evidence="1">May be involved in transcriptional regulation.</text>
</comment>
<keyword evidence="4" id="KW-0677">Repeat</keyword>
<protein>
    <recommendedName>
        <fullName evidence="13">C2H2-type domain-containing protein</fullName>
    </recommendedName>
</protein>
<dbReference type="SMART" id="SM00355">
    <property type="entry name" value="ZnF_C2H2"/>
    <property type="match status" value="2"/>
</dbReference>
<evidence type="ECO:0000256" key="5">
    <source>
        <dbReference type="ARBA" id="ARBA00022771"/>
    </source>
</evidence>
<proteinExistence type="predicted"/>
<keyword evidence="8" id="KW-0238">DNA-binding</keyword>
<dbReference type="SUPFAM" id="SSF57667">
    <property type="entry name" value="beta-beta-alpha zinc fingers"/>
    <property type="match status" value="1"/>
</dbReference>
<dbReference type="PANTHER" id="PTHR14196">
    <property type="entry name" value="ODD-SKIPPED - RELATED"/>
    <property type="match status" value="1"/>
</dbReference>
<dbReference type="FunFam" id="3.30.160.60:FF:000097">
    <property type="entry name" value="Zinc finger protein"/>
    <property type="match status" value="1"/>
</dbReference>
<organism evidence="14 15">
    <name type="scientific">Glossina palpalis gambiensis</name>
    <dbReference type="NCBI Taxonomy" id="67801"/>
    <lineage>
        <taxon>Eukaryota</taxon>
        <taxon>Metazoa</taxon>
        <taxon>Ecdysozoa</taxon>
        <taxon>Arthropoda</taxon>
        <taxon>Hexapoda</taxon>
        <taxon>Insecta</taxon>
        <taxon>Pterygota</taxon>
        <taxon>Neoptera</taxon>
        <taxon>Endopterygota</taxon>
        <taxon>Diptera</taxon>
        <taxon>Brachycera</taxon>
        <taxon>Muscomorpha</taxon>
        <taxon>Hippoboscoidea</taxon>
        <taxon>Glossinidae</taxon>
        <taxon>Glossina</taxon>
    </lineage>
</organism>
<evidence type="ECO:0000256" key="6">
    <source>
        <dbReference type="ARBA" id="ARBA00022833"/>
    </source>
</evidence>
<feature type="compositionally biased region" description="Polar residues" evidence="12">
    <location>
        <begin position="640"/>
        <end position="667"/>
    </location>
</feature>
<evidence type="ECO:0000256" key="8">
    <source>
        <dbReference type="ARBA" id="ARBA00023125"/>
    </source>
</evidence>
<feature type="region of interest" description="Disordered" evidence="12">
    <location>
        <begin position="598"/>
        <end position="667"/>
    </location>
</feature>
<feature type="compositionally biased region" description="Low complexity" evidence="12">
    <location>
        <begin position="228"/>
        <end position="245"/>
    </location>
</feature>
<name>A0A1B0BTF4_9MUSC</name>
<reference evidence="14" key="2">
    <citation type="submission" date="2020-05" db="UniProtKB">
        <authorList>
            <consortium name="EnsemblMetazoa"/>
        </authorList>
    </citation>
    <scope>IDENTIFICATION</scope>
    <source>
        <strain evidence="14">IAEA</strain>
    </source>
</reference>
<dbReference type="PROSITE" id="PS00028">
    <property type="entry name" value="ZINC_FINGER_C2H2_1"/>
    <property type="match status" value="2"/>
</dbReference>
<feature type="domain" description="C2H2-type" evidence="13">
    <location>
        <begin position="780"/>
        <end position="807"/>
    </location>
</feature>
<dbReference type="GO" id="GO:0000977">
    <property type="term" value="F:RNA polymerase II transcription regulatory region sequence-specific DNA binding"/>
    <property type="evidence" value="ECO:0007669"/>
    <property type="project" value="TreeGrafter"/>
</dbReference>
<evidence type="ECO:0000256" key="2">
    <source>
        <dbReference type="ARBA" id="ARBA00004123"/>
    </source>
</evidence>
<keyword evidence="9" id="KW-0804">Transcription</keyword>
<evidence type="ECO:0000313" key="15">
    <source>
        <dbReference type="Proteomes" id="UP000092460"/>
    </source>
</evidence>
<comment type="subcellular location">
    <subcellularLocation>
        <location evidence="2">Nucleus</location>
    </subcellularLocation>
</comment>
<dbReference type="GO" id="GO:0008270">
    <property type="term" value="F:zinc ion binding"/>
    <property type="evidence" value="ECO:0007669"/>
    <property type="project" value="UniProtKB-KW"/>
</dbReference>
<keyword evidence="6" id="KW-0862">Zinc</keyword>
<evidence type="ECO:0000256" key="12">
    <source>
        <dbReference type="SAM" id="MobiDB-lite"/>
    </source>
</evidence>
<dbReference type="InterPro" id="IPR036236">
    <property type="entry name" value="Znf_C2H2_sf"/>
</dbReference>
<evidence type="ECO:0000313" key="14">
    <source>
        <dbReference type="EnsemblMetazoa" id="GPPI039938-PA"/>
    </source>
</evidence>
<feature type="region of interest" description="Disordered" evidence="12">
    <location>
        <begin position="904"/>
        <end position="928"/>
    </location>
</feature>
<keyword evidence="15" id="KW-1185">Reference proteome</keyword>